<comment type="caution">
    <text evidence="1">The sequence shown here is derived from an EMBL/GenBank/DDBJ whole genome shotgun (WGS) entry which is preliminary data.</text>
</comment>
<gene>
    <name evidence="1" type="ORF">BJY24_000501</name>
</gene>
<keyword evidence="2" id="KW-1185">Reference proteome</keyword>
<evidence type="ECO:0000313" key="1">
    <source>
        <dbReference type="EMBL" id="MBB5911634.1"/>
    </source>
</evidence>
<accession>A0A7W9P8V9</accession>
<sequence length="50" mass="5252">MTVPDFAVTASVLLGFLACALGLRVLATTGAATQRVPRDARADTRAMMDE</sequence>
<name>A0A7W9P8V9_9NOCA</name>
<organism evidence="1 2">
    <name type="scientific">Nocardia transvalensis</name>
    <dbReference type="NCBI Taxonomy" id="37333"/>
    <lineage>
        <taxon>Bacteria</taxon>
        <taxon>Bacillati</taxon>
        <taxon>Actinomycetota</taxon>
        <taxon>Actinomycetes</taxon>
        <taxon>Mycobacteriales</taxon>
        <taxon>Nocardiaceae</taxon>
        <taxon>Nocardia</taxon>
    </lineage>
</organism>
<evidence type="ECO:0000313" key="2">
    <source>
        <dbReference type="Proteomes" id="UP000540412"/>
    </source>
</evidence>
<reference evidence="1 2" key="1">
    <citation type="submission" date="2020-08" db="EMBL/GenBank/DDBJ databases">
        <title>Sequencing the genomes of 1000 actinobacteria strains.</title>
        <authorList>
            <person name="Klenk H.-P."/>
        </authorList>
    </citation>
    <scope>NUCLEOTIDE SEQUENCE [LARGE SCALE GENOMIC DNA]</scope>
    <source>
        <strain evidence="1 2">DSM 43582</strain>
    </source>
</reference>
<protein>
    <submittedName>
        <fullName evidence="1">Uncharacterized protein</fullName>
    </submittedName>
</protein>
<dbReference type="Proteomes" id="UP000540412">
    <property type="component" value="Unassembled WGS sequence"/>
</dbReference>
<dbReference type="RefSeq" id="WP_157185580.1">
    <property type="nucleotide sequence ID" value="NZ_JACHIT010000001.1"/>
</dbReference>
<dbReference type="AlphaFoldDB" id="A0A7W9P8V9"/>
<dbReference type="EMBL" id="JACHIT010000001">
    <property type="protein sequence ID" value="MBB5911634.1"/>
    <property type="molecule type" value="Genomic_DNA"/>
</dbReference>
<proteinExistence type="predicted"/>